<dbReference type="Proteomes" id="UP000529783">
    <property type="component" value="Unassembled WGS sequence"/>
</dbReference>
<organism evidence="2 3">
    <name type="scientific">Actinomadura luteofluorescens</name>
    <dbReference type="NCBI Taxonomy" id="46163"/>
    <lineage>
        <taxon>Bacteria</taxon>
        <taxon>Bacillati</taxon>
        <taxon>Actinomycetota</taxon>
        <taxon>Actinomycetes</taxon>
        <taxon>Streptosporangiales</taxon>
        <taxon>Thermomonosporaceae</taxon>
        <taxon>Actinomadura</taxon>
    </lineage>
</organism>
<protein>
    <submittedName>
        <fullName evidence="2">Uncharacterized protein</fullName>
    </submittedName>
</protein>
<name>A0A7Y9EF61_9ACTN</name>
<dbReference type="RefSeq" id="WP_179843646.1">
    <property type="nucleotide sequence ID" value="NZ_JBHTFX010000001.1"/>
</dbReference>
<sequence length="109" mass="11016">MIPLVLLLHGVSHSSGHRGSAAYIADADRPVAPATCPHAPDAEPLASPCAEHCEADHGSFFGGAAHFPPSGAAPAATAVARRPATGPGRPSTARGPALPSRNRSQILRC</sequence>
<keyword evidence="3" id="KW-1185">Reference proteome</keyword>
<evidence type="ECO:0000313" key="3">
    <source>
        <dbReference type="Proteomes" id="UP000529783"/>
    </source>
</evidence>
<dbReference type="AlphaFoldDB" id="A0A7Y9EF61"/>
<reference evidence="2 3" key="1">
    <citation type="submission" date="2020-07" db="EMBL/GenBank/DDBJ databases">
        <title>Sequencing the genomes of 1000 actinobacteria strains.</title>
        <authorList>
            <person name="Klenk H.-P."/>
        </authorList>
    </citation>
    <scope>NUCLEOTIDE SEQUENCE [LARGE SCALE GENOMIC DNA]</scope>
    <source>
        <strain evidence="2 3">DSM 40398</strain>
    </source>
</reference>
<gene>
    <name evidence="2" type="ORF">BJY14_002364</name>
</gene>
<accession>A0A7Y9EF61</accession>
<proteinExistence type="predicted"/>
<evidence type="ECO:0000256" key="1">
    <source>
        <dbReference type="SAM" id="MobiDB-lite"/>
    </source>
</evidence>
<feature type="compositionally biased region" description="Low complexity" evidence="1">
    <location>
        <begin position="71"/>
        <end position="87"/>
    </location>
</feature>
<evidence type="ECO:0000313" key="2">
    <source>
        <dbReference type="EMBL" id="NYD46381.1"/>
    </source>
</evidence>
<comment type="caution">
    <text evidence="2">The sequence shown here is derived from an EMBL/GenBank/DDBJ whole genome shotgun (WGS) entry which is preliminary data.</text>
</comment>
<feature type="region of interest" description="Disordered" evidence="1">
    <location>
        <begin position="71"/>
        <end position="109"/>
    </location>
</feature>
<dbReference type="EMBL" id="JACCBA010000001">
    <property type="protein sequence ID" value="NYD46381.1"/>
    <property type="molecule type" value="Genomic_DNA"/>
</dbReference>